<feature type="compositionally biased region" description="Polar residues" evidence="1">
    <location>
        <begin position="662"/>
        <end position="681"/>
    </location>
</feature>
<dbReference type="AlphaFoldDB" id="A0A8T2UG81"/>
<accession>A0A8T2UG81</accession>
<evidence type="ECO:0000313" key="2">
    <source>
        <dbReference type="EMBL" id="KAH7435241.1"/>
    </source>
</evidence>
<organism evidence="2 3">
    <name type="scientific">Ceratopteris richardii</name>
    <name type="common">Triangle waterfern</name>
    <dbReference type="NCBI Taxonomy" id="49495"/>
    <lineage>
        <taxon>Eukaryota</taxon>
        <taxon>Viridiplantae</taxon>
        <taxon>Streptophyta</taxon>
        <taxon>Embryophyta</taxon>
        <taxon>Tracheophyta</taxon>
        <taxon>Polypodiopsida</taxon>
        <taxon>Polypodiidae</taxon>
        <taxon>Polypodiales</taxon>
        <taxon>Pteridineae</taxon>
        <taxon>Pteridaceae</taxon>
        <taxon>Parkerioideae</taxon>
        <taxon>Ceratopteris</taxon>
    </lineage>
</organism>
<keyword evidence="3" id="KW-1185">Reference proteome</keyword>
<dbReference type="InterPro" id="IPR008581">
    <property type="entry name" value="DUF863_pln"/>
</dbReference>
<dbReference type="OrthoDB" id="1928288at2759"/>
<dbReference type="Pfam" id="PF05904">
    <property type="entry name" value="DUF863"/>
    <property type="match status" value="1"/>
</dbReference>
<feature type="region of interest" description="Disordered" evidence="1">
    <location>
        <begin position="44"/>
        <end position="96"/>
    </location>
</feature>
<evidence type="ECO:0000313" key="3">
    <source>
        <dbReference type="Proteomes" id="UP000825935"/>
    </source>
</evidence>
<name>A0A8T2UG81_CERRI</name>
<gene>
    <name evidence="2" type="ORF">KP509_06G055600</name>
</gene>
<feature type="region of interest" description="Disordered" evidence="1">
    <location>
        <begin position="138"/>
        <end position="163"/>
    </location>
</feature>
<dbReference type="PANTHER" id="PTHR33167:SF4">
    <property type="entry name" value="TRANSCRIPTION FACTOR, PUTATIVE (DUF863)-RELATED"/>
    <property type="match status" value="1"/>
</dbReference>
<comment type="caution">
    <text evidence="2">The sequence shown here is derived from an EMBL/GenBank/DDBJ whole genome shotgun (WGS) entry which is preliminary data.</text>
</comment>
<feature type="compositionally biased region" description="Low complexity" evidence="1">
    <location>
        <begin position="138"/>
        <end position="154"/>
    </location>
</feature>
<reference evidence="2" key="1">
    <citation type="submission" date="2021-08" db="EMBL/GenBank/DDBJ databases">
        <title>WGS assembly of Ceratopteris richardii.</title>
        <authorList>
            <person name="Marchant D.B."/>
            <person name="Chen G."/>
            <person name="Jenkins J."/>
            <person name="Shu S."/>
            <person name="Leebens-Mack J."/>
            <person name="Grimwood J."/>
            <person name="Schmutz J."/>
            <person name="Soltis P."/>
            <person name="Soltis D."/>
            <person name="Chen Z.-H."/>
        </authorList>
    </citation>
    <scope>NUCLEOTIDE SEQUENCE</scope>
    <source>
        <strain evidence="2">Whitten #5841</strain>
        <tissue evidence="2">Leaf</tissue>
    </source>
</reference>
<feature type="compositionally biased region" description="Polar residues" evidence="1">
    <location>
        <begin position="74"/>
        <end position="85"/>
    </location>
</feature>
<feature type="region of interest" description="Disordered" evidence="1">
    <location>
        <begin position="662"/>
        <end position="684"/>
    </location>
</feature>
<feature type="compositionally biased region" description="Basic and acidic residues" evidence="1">
    <location>
        <begin position="87"/>
        <end position="96"/>
    </location>
</feature>
<protein>
    <submittedName>
        <fullName evidence="2">Uncharacterized protein</fullName>
    </submittedName>
</protein>
<sequence length="1204" mass="132599">MGFNIRGGDKSSLALLSNKRGRAYARTKADEAFALPSFADAVPVPAAEPQRQTNVLPSSDEPLSKASSSAASLNGPQLKNLTSNHAPKPEQFPERNVETVKQTMLQHESVFKEQLHELHRLYQKQCVLMAESKKDVSSTRFSEPSSSNSSHLSSPRFAPSQDWTSLKNSDGVKTYEMHSVHFNRIGDVKHLENCGTRKNVINSHISGIHGLGPRSDYLFTCDKIISKQPIIDLERPAEELMDTEIHGRKSQVVGWDCKSDGFSSACGKFSISKEPENKTEIHSEECSVPESSRLFGLQLMDDTRMLGSLQGIEEMQMGEGQQKQLASNQSAFSKSQVSCQGSAAVLASLKHGHQSYLQESSSASGFSQALPDLNTNICQVEELSSSMHGIPEECMKRSEQQYMYLQGDSMSCLSTPQLPHWLRQATLSKSSSLHVSAEILPCYHKTSVFIPQFHSGITEDLSSLHRLHEEPNWSGNHSIKTAKDLAYLEPDCPRLEGTRDLRYGKISLGEPPSAFLSQIFHHSSVGAVQRSSPALYGRGYMSKGIPFFDSNSKETDPVCITGRTPNPCHDVKGIEFESNDPSVEPVLKIVSGVFGKFPAESLWYQQKESFSQLLQNPPSPGPFSNESSLLNPLKATSDCQAPVYGVDIGDGGIHIMNCAEESSPQSNRTVPSHTVDSTWTGRQLGGAPESILQVNQSMSIKPSETSLASSCKHELDFNSGGHFFDLIVDGDDFMPLDGHDISNANKRLSNANQNCCNHESESRRNKVWQPLNGSMEMGPNISSNMAVEGAAFGFLSDNKTKYLHRQTFYTLEGIDNGSSRGEIHRNDSCTGYCSGEDETEGGLAGLRSSDGSGLTSCESRDMVQLETMKLRDDSNISSSDACYSRELRISENKEDLASLPSLQRGNDIDLGCPVNDVPEDQCGSFLSPKIDDITMHHHTKVNHAAHKFMDLDCRCQAANVVTKKDSFDAVEAAKLLVSLESDVHLMAGGVSSTSACGKCLDWLADVIPDEDSCRQKYLSIEVISGEKNEIRSSMEHVVDSFEAATLALKPIDPDSECLVEPVTERGSIITENESSLRRRPCRKGRSGKDFRKDMFHSIISLSRHEITEDFQIIQGLVKSAAETESSSVPEDKAPSDPEQGCFLKNVKWKDSKLCKDKKSNGLYVCLWGGSTRRKRKRRLRNQWQSLPLGVRLILFSGETANAYS</sequence>
<dbReference type="EMBL" id="CM035411">
    <property type="protein sequence ID" value="KAH7435241.1"/>
    <property type="molecule type" value="Genomic_DNA"/>
</dbReference>
<evidence type="ECO:0000256" key="1">
    <source>
        <dbReference type="SAM" id="MobiDB-lite"/>
    </source>
</evidence>
<proteinExistence type="predicted"/>
<dbReference type="PANTHER" id="PTHR33167">
    <property type="entry name" value="TRANSCRIPTION FACTOR, PUTATIVE (DUF863)-RELATED"/>
    <property type="match status" value="1"/>
</dbReference>
<dbReference type="Proteomes" id="UP000825935">
    <property type="component" value="Chromosome 6"/>
</dbReference>